<name>A0A0F8W0J1_9ZZZZ</name>
<reference evidence="1" key="1">
    <citation type="journal article" date="2015" name="Nature">
        <title>Complex archaea that bridge the gap between prokaryotes and eukaryotes.</title>
        <authorList>
            <person name="Spang A."/>
            <person name="Saw J.H."/>
            <person name="Jorgensen S.L."/>
            <person name="Zaremba-Niedzwiedzka K."/>
            <person name="Martijn J."/>
            <person name="Lind A.E."/>
            <person name="van Eijk R."/>
            <person name="Schleper C."/>
            <person name="Guy L."/>
            <person name="Ettema T.J."/>
        </authorList>
    </citation>
    <scope>NUCLEOTIDE SEQUENCE</scope>
</reference>
<gene>
    <name evidence="1" type="ORF">LCGC14_3127820</name>
</gene>
<evidence type="ECO:0000313" key="1">
    <source>
        <dbReference type="EMBL" id="KKK50157.1"/>
    </source>
</evidence>
<dbReference type="AlphaFoldDB" id="A0A0F8W0J1"/>
<proteinExistence type="predicted"/>
<dbReference type="EMBL" id="LAZR01068161">
    <property type="protein sequence ID" value="KKK50157.1"/>
    <property type="molecule type" value="Genomic_DNA"/>
</dbReference>
<protein>
    <submittedName>
        <fullName evidence="1">Uncharacterized protein</fullName>
    </submittedName>
</protein>
<accession>A0A0F8W0J1</accession>
<comment type="caution">
    <text evidence="1">The sequence shown here is derived from an EMBL/GenBank/DDBJ whole genome shotgun (WGS) entry which is preliminary data.</text>
</comment>
<organism evidence="1">
    <name type="scientific">marine sediment metagenome</name>
    <dbReference type="NCBI Taxonomy" id="412755"/>
    <lineage>
        <taxon>unclassified sequences</taxon>
        <taxon>metagenomes</taxon>
        <taxon>ecological metagenomes</taxon>
    </lineage>
</organism>
<sequence length="103" mass="12089">MSKLQPENPDRSGAFKHNSLGFQFAVTEARLLQIHRDSTGLIRVQAGFRENIFLIRRRIIAKLVFRRERSWTLRFKRGKWWTAWGSNPRPVATTALPTTIKKR</sequence>
<feature type="non-terminal residue" evidence="1">
    <location>
        <position position="103"/>
    </location>
</feature>